<comment type="caution">
    <text evidence="2">The sequence shown here is derived from an EMBL/GenBank/DDBJ whole genome shotgun (WGS) entry which is preliminary data.</text>
</comment>
<dbReference type="EMBL" id="BLKT01000003">
    <property type="protein sequence ID" value="GFG60923.1"/>
    <property type="molecule type" value="Genomic_DNA"/>
</dbReference>
<proteinExistence type="predicted"/>
<protein>
    <submittedName>
        <fullName evidence="2">Uncharacterized protein</fullName>
    </submittedName>
</protein>
<name>A0A7I9WTI4_9MYCO</name>
<dbReference type="AlphaFoldDB" id="A0A7I9WTI4"/>
<keyword evidence="3" id="KW-1185">Reference proteome</keyword>
<feature type="region of interest" description="Disordered" evidence="1">
    <location>
        <begin position="1"/>
        <end position="52"/>
    </location>
</feature>
<dbReference type="Pfam" id="PF26427">
    <property type="entry name" value="HR_L37"/>
    <property type="match status" value="1"/>
</dbReference>
<organism evidence="2 3">
    <name type="scientific">Mycolicibacterium murale</name>
    <dbReference type="NCBI Taxonomy" id="182220"/>
    <lineage>
        <taxon>Bacteria</taxon>
        <taxon>Bacillati</taxon>
        <taxon>Actinomycetota</taxon>
        <taxon>Actinomycetes</taxon>
        <taxon>Mycobacteriales</taxon>
        <taxon>Mycobacteriaceae</taxon>
        <taxon>Mycolicibacterium</taxon>
    </lineage>
</organism>
<gene>
    <name evidence="2" type="ORF">MMUR_50590</name>
</gene>
<reference evidence="2 3" key="1">
    <citation type="journal article" date="2019" name="Emerg. Microbes Infect.">
        <title>Comprehensive subspecies identification of 175 nontuberculous mycobacteria species based on 7547 genomic profiles.</title>
        <authorList>
            <person name="Matsumoto Y."/>
            <person name="Kinjo T."/>
            <person name="Motooka D."/>
            <person name="Nabeya D."/>
            <person name="Jung N."/>
            <person name="Uechi K."/>
            <person name="Horii T."/>
            <person name="Iida T."/>
            <person name="Fujita J."/>
            <person name="Nakamura S."/>
        </authorList>
    </citation>
    <scope>NUCLEOTIDE SEQUENCE [LARGE SCALE GENOMIC DNA]</scope>
    <source>
        <strain evidence="2 3">JCM 13392</strain>
    </source>
</reference>
<sequence>MPRETLVRHRCPVRAGGPPNQFTTWRYIMAKRGRKKRDRKHSKANHGKRPNS</sequence>
<dbReference type="Proteomes" id="UP000465241">
    <property type="component" value="Unassembled WGS sequence"/>
</dbReference>
<dbReference type="NCBIfam" id="NF047428">
    <property type="entry name" value="ribo_Myco_bL37"/>
    <property type="match status" value="1"/>
</dbReference>
<evidence type="ECO:0000256" key="1">
    <source>
        <dbReference type="SAM" id="MobiDB-lite"/>
    </source>
</evidence>
<accession>A0A7I9WTI4</accession>
<dbReference type="InterPro" id="IPR058090">
    <property type="entry name" value="bL37_actino"/>
</dbReference>
<evidence type="ECO:0000313" key="3">
    <source>
        <dbReference type="Proteomes" id="UP000465241"/>
    </source>
</evidence>
<feature type="compositionally biased region" description="Basic residues" evidence="1">
    <location>
        <begin position="29"/>
        <end position="52"/>
    </location>
</feature>
<evidence type="ECO:0000313" key="2">
    <source>
        <dbReference type="EMBL" id="GFG60923.1"/>
    </source>
</evidence>